<dbReference type="InterPro" id="IPR021109">
    <property type="entry name" value="Peptidase_aspartic_dom_sf"/>
</dbReference>
<evidence type="ECO:0000256" key="7">
    <source>
        <dbReference type="ARBA" id="ARBA00022801"/>
    </source>
</evidence>
<dbReference type="AlphaFoldDB" id="A0AAV1AVA8"/>
<evidence type="ECO:0000256" key="4">
    <source>
        <dbReference type="ARBA" id="ARBA00022670"/>
    </source>
</evidence>
<feature type="signal peptide" evidence="9">
    <location>
        <begin position="1"/>
        <end position="22"/>
    </location>
</feature>
<dbReference type="GO" id="GO:0006508">
    <property type="term" value="P:proteolysis"/>
    <property type="evidence" value="ECO:0007669"/>
    <property type="project" value="UniProtKB-KW"/>
</dbReference>
<dbReference type="FunFam" id="2.40.70.10:FF:000016">
    <property type="entry name" value="Probable aspartic protease At2g35615"/>
    <property type="match status" value="1"/>
</dbReference>
<dbReference type="GO" id="GO:0005576">
    <property type="term" value="C:extracellular region"/>
    <property type="evidence" value="ECO:0007669"/>
    <property type="project" value="UniProtKB-SubCell"/>
</dbReference>
<evidence type="ECO:0000256" key="9">
    <source>
        <dbReference type="SAM" id="SignalP"/>
    </source>
</evidence>
<feature type="chain" id="PRO_5043729311" description="Peptidase A1 domain-containing protein" evidence="9">
    <location>
        <begin position="23"/>
        <end position="433"/>
    </location>
</feature>
<keyword evidence="6" id="KW-0064">Aspartyl protease</keyword>
<dbReference type="GO" id="GO:0004190">
    <property type="term" value="F:aspartic-type endopeptidase activity"/>
    <property type="evidence" value="ECO:0007669"/>
    <property type="project" value="UniProtKB-KW"/>
</dbReference>
<dbReference type="SUPFAM" id="SSF50630">
    <property type="entry name" value="Acid proteases"/>
    <property type="match status" value="1"/>
</dbReference>
<comment type="similarity">
    <text evidence="2">Belongs to the peptidase A1 family.</text>
</comment>
<dbReference type="Pfam" id="PF14541">
    <property type="entry name" value="TAXi_C"/>
    <property type="match status" value="1"/>
</dbReference>
<dbReference type="Gene3D" id="2.40.70.10">
    <property type="entry name" value="Acid Proteases"/>
    <property type="match status" value="2"/>
</dbReference>
<reference evidence="11 12" key="1">
    <citation type="submission" date="2023-01" db="EMBL/GenBank/DDBJ databases">
        <authorList>
            <person name="Kreplak J."/>
        </authorList>
    </citation>
    <scope>NUCLEOTIDE SEQUENCE [LARGE SCALE GENOMIC DNA]</scope>
</reference>
<dbReference type="InterPro" id="IPR032799">
    <property type="entry name" value="TAXi_C"/>
</dbReference>
<evidence type="ECO:0000256" key="3">
    <source>
        <dbReference type="ARBA" id="ARBA00022525"/>
    </source>
</evidence>
<sequence>MSSHKILFFFCLFSFVVFFSEALNGFSVELIHRDSEKSPFFQPNQNKYQSIINAVRQSINRANHFYKNAAKDAPESTILPDGGAYLMTYSVGTPPFKLFGIADTGSDIVWLQCEPCETCFNQTTPKFKPAQSSTYKNIPCSSDTCQSVRSSSCGRKNNCEYTIRYGDGSHSEGDLSVDTVTFESTTGASVSFPKTLIGCGTDNTVSFDGRSSGIVGLAGGPASFITQLGSTIGGKFSYCLPPSTLTSGPSNITSKLNFGDAAIVSGTGVVSTPIITRDAEIFYYLTLKSFSVGTKRVEFASSTNAVDEGNIIIDSGTTLTLLPSDIYSNLVSEVAKVVKLKRVNDPNNYLDLCYTLTSEESELPVITAHFEGADVVLQPISTFAQITDDITCFAFQSTQDLAIFGNLAQQNLLVGYDLEAKKLSFKPTDCSKE</sequence>
<evidence type="ECO:0000313" key="12">
    <source>
        <dbReference type="Proteomes" id="UP001157006"/>
    </source>
</evidence>
<organism evidence="11 12">
    <name type="scientific">Vicia faba</name>
    <name type="common">Broad bean</name>
    <name type="synonym">Faba vulgaris</name>
    <dbReference type="NCBI Taxonomy" id="3906"/>
    <lineage>
        <taxon>Eukaryota</taxon>
        <taxon>Viridiplantae</taxon>
        <taxon>Streptophyta</taxon>
        <taxon>Embryophyta</taxon>
        <taxon>Tracheophyta</taxon>
        <taxon>Spermatophyta</taxon>
        <taxon>Magnoliopsida</taxon>
        <taxon>eudicotyledons</taxon>
        <taxon>Gunneridae</taxon>
        <taxon>Pentapetalae</taxon>
        <taxon>rosids</taxon>
        <taxon>fabids</taxon>
        <taxon>Fabales</taxon>
        <taxon>Fabaceae</taxon>
        <taxon>Papilionoideae</taxon>
        <taxon>50 kb inversion clade</taxon>
        <taxon>NPAAA clade</taxon>
        <taxon>Hologalegina</taxon>
        <taxon>IRL clade</taxon>
        <taxon>Fabeae</taxon>
        <taxon>Vicia</taxon>
    </lineage>
</organism>
<dbReference type="EMBL" id="OX451740">
    <property type="protein sequence ID" value="CAI8613113.1"/>
    <property type="molecule type" value="Genomic_DNA"/>
</dbReference>
<protein>
    <recommendedName>
        <fullName evidence="10">Peptidase A1 domain-containing protein</fullName>
    </recommendedName>
</protein>
<keyword evidence="4" id="KW-0645">Protease</keyword>
<comment type="subcellular location">
    <subcellularLocation>
        <location evidence="1">Secreted</location>
    </subcellularLocation>
</comment>
<evidence type="ECO:0000256" key="5">
    <source>
        <dbReference type="ARBA" id="ARBA00022729"/>
    </source>
</evidence>
<keyword evidence="7" id="KW-0378">Hydrolase</keyword>
<dbReference type="FunFam" id="2.40.70.10:FF:000050">
    <property type="entry name" value="Aspartic proteinase CDR1"/>
    <property type="match status" value="1"/>
</dbReference>
<name>A0AAV1AVA8_VICFA</name>
<dbReference type="InterPro" id="IPR034161">
    <property type="entry name" value="Pepsin-like_plant"/>
</dbReference>
<dbReference type="InterPro" id="IPR051708">
    <property type="entry name" value="Plant_Aspart_Prot_A1"/>
</dbReference>
<gene>
    <name evidence="11" type="ORF">VFH_V066160</name>
</gene>
<dbReference type="Proteomes" id="UP001157006">
    <property type="component" value="Chromosome 5"/>
</dbReference>
<evidence type="ECO:0000259" key="10">
    <source>
        <dbReference type="PROSITE" id="PS51767"/>
    </source>
</evidence>
<dbReference type="InterPro" id="IPR001969">
    <property type="entry name" value="Aspartic_peptidase_AS"/>
</dbReference>
<dbReference type="PROSITE" id="PS51767">
    <property type="entry name" value="PEPTIDASE_A1"/>
    <property type="match status" value="1"/>
</dbReference>
<keyword evidence="3" id="KW-0964">Secreted</keyword>
<evidence type="ECO:0000313" key="11">
    <source>
        <dbReference type="EMBL" id="CAI8613113.1"/>
    </source>
</evidence>
<dbReference type="InterPro" id="IPR032861">
    <property type="entry name" value="TAXi_N"/>
</dbReference>
<evidence type="ECO:0000256" key="8">
    <source>
        <dbReference type="ARBA" id="ARBA00023180"/>
    </source>
</evidence>
<keyword evidence="5 9" id="KW-0732">Signal</keyword>
<keyword evidence="8" id="KW-0325">Glycoprotein</keyword>
<evidence type="ECO:0000256" key="6">
    <source>
        <dbReference type="ARBA" id="ARBA00022750"/>
    </source>
</evidence>
<proteinExistence type="inferred from homology"/>
<keyword evidence="12" id="KW-1185">Reference proteome</keyword>
<accession>A0AAV1AVA8</accession>
<dbReference type="InterPro" id="IPR033121">
    <property type="entry name" value="PEPTIDASE_A1"/>
</dbReference>
<dbReference type="PANTHER" id="PTHR47967">
    <property type="entry name" value="OS07G0603500 PROTEIN-RELATED"/>
    <property type="match status" value="1"/>
</dbReference>
<dbReference type="PANTHER" id="PTHR47967:SF66">
    <property type="entry name" value="ASPARTIC PROTEINASE CDR1-RELATED"/>
    <property type="match status" value="1"/>
</dbReference>
<evidence type="ECO:0000256" key="2">
    <source>
        <dbReference type="ARBA" id="ARBA00007447"/>
    </source>
</evidence>
<dbReference type="CDD" id="cd05476">
    <property type="entry name" value="pepsin_A_like_plant"/>
    <property type="match status" value="1"/>
</dbReference>
<evidence type="ECO:0000256" key="1">
    <source>
        <dbReference type="ARBA" id="ARBA00004613"/>
    </source>
</evidence>
<feature type="domain" description="Peptidase A1" evidence="10">
    <location>
        <begin position="85"/>
        <end position="426"/>
    </location>
</feature>
<dbReference type="PROSITE" id="PS00141">
    <property type="entry name" value="ASP_PROTEASE"/>
    <property type="match status" value="1"/>
</dbReference>
<dbReference type="Pfam" id="PF14543">
    <property type="entry name" value="TAXi_N"/>
    <property type="match status" value="1"/>
</dbReference>